<gene>
    <name evidence="2" type="ORF">PCOR1329_LOCUS27639</name>
</gene>
<keyword evidence="1" id="KW-0812">Transmembrane</keyword>
<evidence type="ECO:0000313" key="2">
    <source>
        <dbReference type="EMBL" id="CAK0828424.1"/>
    </source>
</evidence>
<organism evidence="2 3">
    <name type="scientific">Prorocentrum cordatum</name>
    <dbReference type="NCBI Taxonomy" id="2364126"/>
    <lineage>
        <taxon>Eukaryota</taxon>
        <taxon>Sar</taxon>
        <taxon>Alveolata</taxon>
        <taxon>Dinophyceae</taxon>
        <taxon>Prorocentrales</taxon>
        <taxon>Prorocentraceae</taxon>
        <taxon>Prorocentrum</taxon>
    </lineage>
</organism>
<reference evidence="2" key="1">
    <citation type="submission" date="2023-10" db="EMBL/GenBank/DDBJ databases">
        <authorList>
            <person name="Chen Y."/>
            <person name="Shah S."/>
            <person name="Dougan E. K."/>
            <person name="Thang M."/>
            <person name="Chan C."/>
        </authorList>
    </citation>
    <scope>NUCLEOTIDE SEQUENCE [LARGE SCALE GENOMIC DNA]</scope>
</reference>
<feature type="transmembrane region" description="Helical" evidence="1">
    <location>
        <begin position="55"/>
        <end position="78"/>
    </location>
</feature>
<sequence length="128" mass="14750">MRPAGLSDERCWHCRLPLRCRAEGENGGRYWHAQRCLSCRVRKFEAIHPNNKFRVAWDLLGVLILGHDLIMIPLVTFFENETVSLGRDYDAFKVKSDWFTASFWTADIAVSFVTGFHNSGGFVQRQSI</sequence>
<comment type="caution">
    <text evidence="2">The sequence shown here is derived from an EMBL/GenBank/DDBJ whole genome shotgun (WGS) entry which is preliminary data.</text>
</comment>
<accession>A0ABN9S960</accession>
<name>A0ABN9S960_9DINO</name>
<feature type="transmembrane region" description="Helical" evidence="1">
    <location>
        <begin position="98"/>
        <end position="116"/>
    </location>
</feature>
<evidence type="ECO:0000313" key="3">
    <source>
        <dbReference type="Proteomes" id="UP001189429"/>
    </source>
</evidence>
<feature type="non-terminal residue" evidence="2">
    <location>
        <position position="128"/>
    </location>
</feature>
<keyword evidence="3" id="KW-1185">Reference proteome</keyword>
<dbReference type="Proteomes" id="UP001189429">
    <property type="component" value="Unassembled WGS sequence"/>
</dbReference>
<keyword evidence="1" id="KW-1133">Transmembrane helix</keyword>
<proteinExistence type="predicted"/>
<evidence type="ECO:0000256" key="1">
    <source>
        <dbReference type="SAM" id="Phobius"/>
    </source>
</evidence>
<dbReference type="EMBL" id="CAUYUJ010010031">
    <property type="protein sequence ID" value="CAK0828424.1"/>
    <property type="molecule type" value="Genomic_DNA"/>
</dbReference>
<protein>
    <submittedName>
        <fullName evidence="2">Uncharacterized protein</fullName>
    </submittedName>
</protein>
<keyword evidence="1" id="KW-0472">Membrane</keyword>